<proteinExistence type="predicted"/>
<protein>
    <submittedName>
        <fullName evidence="2">Molecular chaperone Tir</fullName>
    </submittedName>
</protein>
<name>A0A085YYU2_9FLAO</name>
<evidence type="ECO:0000259" key="1">
    <source>
        <dbReference type="PROSITE" id="PS50104"/>
    </source>
</evidence>
<reference evidence="2 3" key="1">
    <citation type="submission" date="2014-07" db="EMBL/GenBank/DDBJ databases">
        <title>Genome of Chryseobacterium formosense LMG 24722.</title>
        <authorList>
            <person name="Pipes S.E."/>
            <person name="Stropko S.J."/>
            <person name="Newman J.D."/>
        </authorList>
    </citation>
    <scope>NUCLEOTIDE SEQUENCE [LARGE SCALE GENOMIC DNA]</scope>
    <source>
        <strain evidence="2 3">LMG 24722</strain>
    </source>
</reference>
<dbReference type="OrthoDB" id="9781481at2"/>
<dbReference type="EMBL" id="JPRP01000006">
    <property type="protein sequence ID" value="KFE97355.1"/>
    <property type="molecule type" value="Genomic_DNA"/>
</dbReference>
<dbReference type="Gene3D" id="3.40.50.10140">
    <property type="entry name" value="Toll/interleukin-1 receptor homology (TIR) domain"/>
    <property type="match status" value="1"/>
</dbReference>
<organism evidence="2 3">
    <name type="scientific">Chryseobacterium formosense</name>
    <dbReference type="NCBI Taxonomy" id="236814"/>
    <lineage>
        <taxon>Bacteria</taxon>
        <taxon>Pseudomonadati</taxon>
        <taxon>Bacteroidota</taxon>
        <taxon>Flavobacteriia</taxon>
        <taxon>Flavobacteriales</taxon>
        <taxon>Weeksellaceae</taxon>
        <taxon>Chryseobacterium group</taxon>
        <taxon>Chryseobacterium</taxon>
    </lineage>
</organism>
<dbReference type="SUPFAM" id="SSF52200">
    <property type="entry name" value="Toll/Interleukin receptor TIR domain"/>
    <property type="match status" value="1"/>
</dbReference>
<dbReference type="STRING" id="236814.IX39_20385"/>
<feature type="domain" description="TIR" evidence="1">
    <location>
        <begin position="2"/>
        <end position="155"/>
    </location>
</feature>
<dbReference type="PROSITE" id="PS50104">
    <property type="entry name" value="TIR"/>
    <property type="match status" value="1"/>
</dbReference>
<dbReference type="eggNOG" id="COG1537">
    <property type="taxonomic scope" value="Bacteria"/>
</dbReference>
<dbReference type="GO" id="GO:0007165">
    <property type="term" value="P:signal transduction"/>
    <property type="evidence" value="ECO:0007669"/>
    <property type="project" value="InterPro"/>
</dbReference>
<dbReference type="InterPro" id="IPR035897">
    <property type="entry name" value="Toll_tir_struct_dom_sf"/>
</dbReference>
<comment type="caution">
    <text evidence="2">The sequence shown here is derived from an EMBL/GenBank/DDBJ whole genome shotgun (WGS) entry which is preliminary data.</text>
</comment>
<sequence>MEKDQIFISHATSPQDNEFSIWLASRLEILGYKVWLDKEILLGGERFWPTIQKAINASVKILFIYSKNVITDEGVLREGIENELEYGKSIATENKLNDFIIPLQIDDSKYNLAIGIPNINQISFIENWADGLKQLKKKLEKDNVAQVFDSTQSVMSEWYENEYISNCKIVEKKELFYTSWWSVKDMPNILYMYQFINRDQATEVKKNNPNISISQIANVLSCFDDNLNIKVGRDDDEFEIYPDKKFKFTSDQILFGFESNTFPQHREVENHFKRLLTIIIHNIFRTKGLRRYEMSNKRFAYYLPIYDKIQKIKFTYPYSSNSIKSKSKTILGKYEDIGNWHYAVSVQPMIFPFVGFSIKSHLLFSSDGFVIIPDDKKQHSYRRKKGKRFFNEEWRDMYLAFIARLVDHEGSIKISVNKDEQIFEMKNWPEAFWSEVGYNDPKSVMDIDKVENYREENEEVTEQND</sequence>
<dbReference type="RefSeq" id="WP_034679768.1">
    <property type="nucleotide sequence ID" value="NZ_FPAP01000008.1"/>
</dbReference>
<keyword evidence="3" id="KW-1185">Reference proteome</keyword>
<gene>
    <name evidence="2" type="ORF">IX39_20385</name>
</gene>
<dbReference type="Pfam" id="PF13676">
    <property type="entry name" value="TIR_2"/>
    <property type="match status" value="1"/>
</dbReference>
<dbReference type="Proteomes" id="UP000028713">
    <property type="component" value="Unassembled WGS sequence"/>
</dbReference>
<dbReference type="AlphaFoldDB" id="A0A085YYU2"/>
<dbReference type="InterPro" id="IPR000157">
    <property type="entry name" value="TIR_dom"/>
</dbReference>
<accession>A0A085YYU2</accession>
<evidence type="ECO:0000313" key="2">
    <source>
        <dbReference type="EMBL" id="KFE97355.1"/>
    </source>
</evidence>
<evidence type="ECO:0000313" key="3">
    <source>
        <dbReference type="Proteomes" id="UP000028713"/>
    </source>
</evidence>